<comment type="caution">
    <text evidence="3">The sequence shown here is derived from an EMBL/GenBank/DDBJ whole genome shotgun (WGS) entry which is preliminary data.</text>
</comment>
<reference evidence="4" key="1">
    <citation type="journal article" date="2019" name="Int. J. Syst. Evol. Microbiol.">
        <title>The Global Catalogue of Microorganisms (GCM) 10K type strain sequencing project: providing services to taxonomists for standard genome sequencing and annotation.</title>
        <authorList>
            <consortium name="The Broad Institute Genomics Platform"/>
            <consortium name="The Broad Institute Genome Sequencing Center for Infectious Disease"/>
            <person name="Wu L."/>
            <person name="Ma J."/>
        </authorList>
    </citation>
    <scope>NUCLEOTIDE SEQUENCE [LARGE SCALE GENOMIC DNA]</scope>
    <source>
        <strain evidence="4">CGMCC 1.15180</strain>
    </source>
</reference>
<evidence type="ECO:0000256" key="1">
    <source>
        <dbReference type="SAM" id="MobiDB-lite"/>
    </source>
</evidence>
<evidence type="ECO:0000313" key="3">
    <source>
        <dbReference type="EMBL" id="MFC6062490.1"/>
    </source>
</evidence>
<keyword evidence="2" id="KW-0732">Signal</keyword>
<name>A0ABW1MFN7_9ACTN</name>
<feature type="compositionally biased region" description="Polar residues" evidence="1">
    <location>
        <begin position="36"/>
        <end position="50"/>
    </location>
</feature>
<organism evidence="3 4">
    <name type="scientific">Streptomyces ochraceiscleroticus</name>
    <dbReference type="NCBI Taxonomy" id="47761"/>
    <lineage>
        <taxon>Bacteria</taxon>
        <taxon>Bacillati</taxon>
        <taxon>Actinomycetota</taxon>
        <taxon>Actinomycetes</taxon>
        <taxon>Kitasatosporales</taxon>
        <taxon>Streptomycetaceae</taxon>
        <taxon>Streptomyces</taxon>
    </lineage>
</organism>
<evidence type="ECO:0000256" key="2">
    <source>
        <dbReference type="SAM" id="SignalP"/>
    </source>
</evidence>
<accession>A0ABW1MFN7</accession>
<dbReference type="RefSeq" id="WP_031062464.1">
    <property type="nucleotide sequence ID" value="NZ_JBHSPX010000003.1"/>
</dbReference>
<feature type="region of interest" description="Disordered" evidence="1">
    <location>
        <begin position="33"/>
        <end position="63"/>
    </location>
</feature>
<evidence type="ECO:0008006" key="5">
    <source>
        <dbReference type="Google" id="ProtNLM"/>
    </source>
</evidence>
<evidence type="ECO:0000313" key="4">
    <source>
        <dbReference type="Proteomes" id="UP001596139"/>
    </source>
</evidence>
<dbReference type="Proteomes" id="UP001596139">
    <property type="component" value="Unassembled WGS sequence"/>
</dbReference>
<feature type="signal peptide" evidence="2">
    <location>
        <begin position="1"/>
        <end position="30"/>
    </location>
</feature>
<protein>
    <recommendedName>
        <fullName evidence="5">Secreted protein</fullName>
    </recommendedName>
</protein>
<keyword evidence="4" id="KW-1185">Reference proteome</keyword>
<sequence length="200" mass="21087">MSMWQITPARRTVAAASLAAALALTLSACGDDPAKTETQIPSSSQQHTSDQGGGERARQPEQPADDTVIATLQGPQGITLDVTSATRDSSGFVTVNGNLKNSSDEDFTDTAQWTGPELAMKRAAGDSLGGATLVDKAEKKRYYTLRDTENRPLATTGLGIVAANSDQKVFMQFPAPPKSTTDVDLQIPTFQAVSLTLTDA</sequence>
<feature type="chain" id="PRO_5047186311" description="Secreted protein" evidence="2">
    <location>
        <begin position="31"/>
        <end position="200"/>
    </location>
</feature>
<dbReference type="EMBL" id="JBHSPX010000003">
    <property type="protein sequence ID" value="MFC6062490.1"/>
    <property type="molecule type" value="Genomic_DNA"/>
</dbReference>
<gene>
    <name evidence="3" type="ORF">ACFP4F_08010</name>
</gene>
<proteinExistence type="predicted"/>